<dbReference type="OrthoDB" id="6225352at2"/>
<evidence type="ECO:0000313" key="3">
    <source>
        <dbReference type="Proteomes" id="UP000202259"/>
    </source>
</evidence>
<feature type="transmembrane region" description="Helical" evidence="1">
    <location>
        <begin position="126"/>
        <end position="144"/>
    </location>
</feature>
<keyword evidence="1" id="KW-1133">Transmembrane helix</keyword>
<keyword evidence="3" id="KW-1185">Reference proteome</keyword>
<protein>
    <submittedName>
        <fullName evidence="2">DUF2919 domain-containing protein</fullName>
    </submittedName>
</protein>
<dbReference type="KEGG" id="cber:B5D82_19675"/>
<dbReference type="Proteomes" id="UP000202259">
    <property type="component" value="Chromosome"/>
</dbReference>
<feature type="transmembrane region" description="Helical" evidence="1">
    <location>
        <begin position="62"/>
        <end position="81"/>
    </location>
</feature>
<gene>
    <name evidence="2" type="ORF">B5D82_19675</name>
</gene>
<dbReference type="Pfam" id="PF11143">
    <property type="entry name" value="DUF2919"/>
    <property type="match status" value="1"/>
</dbReference>
<feature type="transmembrane region" description="Helical" evidence="1">
    <location>
        <begin position="101"/>
        <end position="120"/>
    </location>
</feature>
<keyword evidence="1" id="KW-0472">Membrane</keyword>
<evidence type="ECO:0000313" key="2">
    <source>
        <dbReference type="EMBL" id="ASP49791.1"/>
    </source>
</evidence>
<reference evidence="2 3" key="1">
    <citation type="submission" date="2017-08" db="EMBL/GenBank/DDBJ databases">
        <title>Complete genome of Colwellia sp. NB097-1, a psychrophile bacterium ioslated from Bering Sea.</title>
        <authorList>
            <person name="Chen X."/>
        </authorList>
    </citation>
    <scope>NUCLEOTIDE SEQUENCE [LARGE SCALE GENOMIC DNA]</scope>
    <source>
        <strain evidence="2 3">NB097-1</strain>
    </source>
</reference>
<dbReference type="EMBL" id="CP020465">
    <property type="protein sequence ID" value="ASP49791.1"/>
    <property type="molecule type" value="Genomic_DNA"/>
</dbReference>
<dbReference type="InterPro" id="IPR021318">
    <property type="entry name" value="DUF2919"/>
</dbReference>
<proteinExistence type="predicted"/>
<organism evidence="2 3">
    <name type="scientific">Cognaticolwellia beringensis</name>
    <dbReference type="NCBI Taxonomy" id="1967665"/>
    <lineage>
        <taxon>Bacteria</taxon>
        <taxon>Pseudomonadati</taxon>
        <taxon>Pseudomonadota</taxon>
        <taxon>Gammaproteobacteria</taxon>
        <taxon>Alteromonadales</taxon>
        <taxon>Colwelliaceae</taxon>
        <taxon>Cognaticolwellia</taxon>
    </lineage>
</organism>
<feature type="transmembrane region" description="Helical" evidence="1">
    <location>
        <begin position="20"/>
        <end position="42"/>
    </location>
</feature>
<sequence length="177" mass="20572">MSAKYYANYLPKHFDNFDCLKLAPGIYVILLFVLRAYIIWIMSVTNMRDNVGFVQWVYPQTALFYLNLASGVIGLFIVLILSLRRPKAQTWVRTCWQKCKFLLILALIFDLTIGVLGYFVWQLQSLAWILMHCLVVISAVTYILSSKRFTINIAEFPEALPENNTRKHRKTKGLEID</sequence>
<keyword evidence="1" id="KW-0812">Transmembrane</keyword>
<accession>A0A222GDB7</accession>
<evidence type="ECO:0000256" key="1">
    <source>
        <dbReference type="SAM" id="Phobius"/>
    </source>
</evidence>
<name>A0A222GDB7_9GAMM</name>
<dbReference type="AlphaFoldDB" id="A0A222GDB7"/>
<dbReference type="RefSeq" id="WP_081154180.1">
    <property type="nucleotide sequence ID" value="NZ_CP020465.1"/>
</dbReference>